<sequence>MLSRSVLTTLTTALCAYLSVGPAAPVAAAPVSHALAPRQASGSFWMGDIQRQGAVAFGSDYGVGSDYQVFRNVKDFGAKGDGSSDDTQALLSAINAGNRCGQGCDSTTVTPAIVYFPPGTYVVSKPIQMKYYTQLIGDANTLPTIKATASFQGMAVLDADPYENDGSNWFTNQNNFFRQVRNFVIDITEWKDGSGNPIGAGVHWQVAQATSLQNIVFEMSEQGVSAGTNAQQGIFMDNGSGGFMSDLTFNNGNIGAFLGSQQFTSRNMTFNNCRTAIFMNWNWGWTFNGITVNGAVTGLNMSNSPQNQTVGSVVLSDSKIQAQYGVATSFKTDNNVPANGGQLVIDNVDFSGTQNVVVDIGGSNLPNAPSSGHVDKWIAGVGYTGPQSNKVTNSVSPGARPADLLNNGAIHTVSKPQYADLPSSSFLSAKSNGCKGDGTTDDTQAVQNLLNTAASSGKVAYFDHGAYRLTDTVTVPVNSKIVGEIWPLIVADGFKDVNNPKAVFQVGKADGSSSGSVQIQDLIFETLGPQPGAVMVEWNLQSQQSDETGMWDSHVRLGGSAGTELQWSDCAKDPTSDQSTKDLSKCEAAFLMFHATSKSSGVYLENTWFWVADHELDESAKPSQISLYNGRGALFESSGPVWLWGTASEHSVIYNYQFNHVTSLFSGFMQSETPYMQPNPEVPQPFKFNPRYDDPTFTICQNQTGSGSSVPCKDAWGLRIYNSENILLYGTGLYSFFNNYEQECVAGQNCQQHMIHIQASTNVQMYAVSTKAAVNMLDDDTTGAAIKDADNRSNFCATIAYYWQKATS</sequence>
<dbReference type="PANTHER" id="PTHR33928">
    <property type="entry name" value="POLYGALACTURONASE QRT3"/>
    <property type="match status" value="1"/>
</dbReference>
<dbReference type="OrthoDB" id="1046782at2759"/>
<dbReference type="PANTHER" id="PTHR33928:SF2">
    <property type="entry name" value="PECTATE LYASE SUPERFAMILY PROTEIN DOMAIN-CONTAINING PROTEIN-RELATED"/>
    <property type="match status" value="1"/>
</dbReference>
<evidence type="ECO:0000313" key="4">
    <source>
        <dbReference type="Proteomes" id="UP000799441"/>
    </source>
</evidence>
<keyword evidence="4" id="KW-1185">Reference proteome</keyword>
<feature type="domain" description="Rhamnogalacturonase A/B/Epimerase-like pectate lyase" evidence="2">
    <location>
        <begin position="70"/>
        <end position="300"/>
    </location>
</feature>
<evidence type="ECO:0000256" key="1">
    <source>
        <dbReference type="SAM" id="SignalP"/>
    </source>
</evidence>
<evidence type="ECO:0000313" key="3">
    <source>
        <dbReference type="EMBL" id="KAF2726063.1"/>
    </source>
</evidence>
<dbReference type="InterPro" id="IPR012334">
    <property type="entry name" value="Pectin_lyas_fold"/>
</dbReference>
<dbReference type="SUPFAM" id="SSF51126">
    <property type="entry name" value="Pectin lyase-like"/>
    <property type="match status" value="2"/>
</dbReference>
<proteinExistence type="predicted"/>
<feature type="signal peptide" evidence="1">
    <location>
        <begin position="1"/>
        <end position="28"/>
    </location>
</feature>
<dbReference type="CDD" id="cd23668">
    <property type="entry name" value="GH55_beta13glucanase-like"/>
    <property type="match status" value="1"/>
</dbReference>
<dbReference type="EMBL" id="MU003765">
    <property type="protein sequence ID" value="KAF2726063.1"/>
    <property type="molecule type" value="Genomic_DNA"/>
</dbReference>
<name>A0A9P4QF03_9PEZI</name>
<dbReference type="Gene3D" id="2.160.20.10">
    <property type="entry name" value="Single-stranded right-handed beta-helix, Pectin lyase-like"/>
    <property type="match status" value="2"/>
</dbReference>
<dbReference type="GO" id="GO:0004650">
    <property type="term" value="F:polygalacturonase activity"/>
    <property type="evidence" value="ECO:0007669"/>
    <property type="project" value="InterPro"/>
</dbReference>
<evidence type="ECO:0000259" key="2">
    <source>
        <dbReference type="Pfam" id="PF12708"/>
    </source>
</evidence>
<reference evidence="3" key="1">
    <citation type="journal article" date="2020" name="Stud. Mycol.">
        <title>101 Dothideomycetes genomes: a test case for predicting lifestyles and emergence of pathogens.</title>
        <authorList>
            <person name="Haridas S."/>
            <person name="Albert R."/>
            <person name="Binder M."/>
            <person name="Bloem J."/>
            <person name="Labutti K."/>
            <person name="Salamov A."/>
            <person name="Andreopoulos B."/>
            <person name="Baker S."/>
            <person name="Barry K."/>
            <person name="Bills G."/>
            <person name="Bluhm B."/>
            <person name="Cannon C."/>
            <person name="Castanera R."/>
            <person name="Culley D."/>
            <person name="Daum C."/>
            <person name="Ezra D."/>
            <person name="Gonzalez J."/>
            <person name="Henrissat B."/>
            <person name="Kuo A."/>
            <person name="Liang C."/>
            <person name="Lipzen A."/>
            <person name="Lutzoni F."/>
            <person name="Magnuson J."/>
            <person name="Mondo S."/>
            <person name="Nolan M."/>
            <person name="Ohm R."/>
            <person name="Pangilinan J."/>
            <person name="Park H.-J."/>
            <person name="Ramirez L."/>
            <person name="Alfaro M."/>
            <person name="Sun H."/>
            <person name="Tritt A."/>
            <person name="Yoshinaga Y."/>
            <person name="Zwiers L.-H."/>
            <person name="Turgeon B."/>
            <person name="Goodwin S."/>
            <person name="Spatafora J."/>
            <person name="Crous P."/>
            <person name="Grigoriev I."/>
        </authorList>
    </citation>
    <scope>NUCLEOTIDE SEQUENCE</scope>
    <source>
        <strain evidence="3">CBS 116435</strain>
    </source>
</reference>
<comment type="caution">
    <text evidence="3">The sequence shown here is derived from an EMBL/GenBank/DDBJ whole genome shotgun (WGS) entry which is preliminary data.</text>
</comment>
<dbReference type="InterPro" id="IPR011050">
    <property type="entry name" value="Pectin_lyase_fold/virulence"/>
</dbReference>
<keyword evidence="3" id="KW-0378">Hydrolase</keyword>
<organism evidence="3 4">
    <name type="scientific">Polychaeton citri CBS 116435</name>
    <dbReference type="NCBI Taxonomy" id="1314669"/>
    <lineage>
        <taxon>Eukaryota</taxon>
        <taxon>Fungi</taxon>
        <taxon>Dikarya</taxon>
        <taxon>Ascomycota</taxon>
        <taxon>Pezizomycotina</taxon>
        <taxon>Dothideomycetes</taxon>
        <taxon>Dothideomycetidae</taxon>
        <taxon>Capnodiales</taxon>
        <taxon>Capnodiaceae</taxon>
        <taxon>Polychaeton</taxon>
    </lineage>
</organism>
<dbReference type="Proteomes" id="UP000799441">
    <property type="component" value="Unassembled WGS sequence"/>
</dbReference>
<dbReference type="AlphaFoldDB" id="A0A9P4QF03"/>
<dbReference type="InterPro" id="IPR024535">
    <property type="entry name" value="RHGA/B-epi-like_pectate_lyase"/>
</dbReference>
<keyword evidence="1" id="KW-0732">Signal</keyword>
<protein>
    <submittedName>
        <fullName evidence="3">Glycoside hydrolase family 55 protein</fullName>
    </submittedName>
</protein>
<dbReference type="InterPro" id="IPR039279">
    <property type="entry name" value="QRT3-like"/>
</dbReference>
<feature type="domain" description="Rhamnogalacturonase A/B/Epimerase-like pectate lyase" evidence="2">
    <location>
        <begin position="426"/>
        <end position="485"/>
    </location>
</feature>
<dbReference type="Pfam" id="PF12708">
    <property type="entry name" value="Pect-lyase_RHGA_epim"/>
    <property type="match status" value="2"/>
</dbReference>
<accession>A0A9P4QF03</accession>
<gene>
    <name evidence="3" type="ORF">K431DRAFT_213831</name>
</gene>
<feature type="chain" id="PRO_5040121015" evidence="1">
    <location>
        <begin position="29"/>
        <end position="808"/>
    </location>
</feature>